<name>A0ABN9FAW8_9NEOB</name>
<gene>
    <name evidence="2" type="ORF">SPARVUS_LOCUS11689133</name>
</gene>
<protein>
    <submittedName>
        <fullName evidence="2">Uncharacterized protein</fullName>
    </submittedName>
</protein>
<feature type="non-terminal residue" evidence="2">
    <location>
        <position position="51"/>
    </location>
</feature>
<comment type="caution">
    <text evidence="2">The sequence shown here is derived from an EMBL/GenBank/DDBJ whole genome shotgun (WGS) entry which is preliminary data.</text>
</comment>
<proteinExistence type="predicted"/>
<sequence>MLFLALITVLVSLWRSVTTSQFPQCQNARRGPTISRLLQPLLVKNPISIPQ</sequence>
<evidence type="ECO:0000313" key="3">
    <source>
        <dbReference type="Proteomes" id="UP001162483"/>
    </source>
</evidence>
<feature type="chain" id="PRO_5045078469" evidence="1">
    <location>
        <begin position="20"/>
        <end position="51"/>
    </location>
</feature>
<dbReference type="EMBL" id="CATNWA010016635">
    <property type="protein sequence ID" value="CAI9594190.1"/>
    <property type="molecule type" value="Genomic_DNA"/>
</dbReference>
<keyword evidence="3" id="KW-1185">Reference proteome</keyword>
<evidence type="ECO:0000256" key="1">
    <source>
        <dbReference type="SAM" id="SignalP"/>
    </source>
</evidence>
<feature type="signal peptide" evidence="1">
    <location>
        <begin position="1"/>
        <end position="19"/>
    </location>
</feature>
<organism evidence="2 3">
    <name type="scientific">Staurois parvus</name>
    <dbReference type="NCBI Taxonomy" id="386267"/>
    <lineage>
        <taxon>Eukaryota</taxon>
        <taxon>Metazoa</taxon>
        <taxon>Chordata</taxon>
        <taxon>Craniata</taxon>
        <taxon>Vertebrata</taxon>
        <taxon>Euteleostomi</taxon>
        <taxon>Amphibia</taxon>
        <taxon>Batrachia</taxon>
        <taxon>Anura</taxon>
        <taxon>Neobatrachia</taxon>
        <taxon>Ranoidea</taxon>
        <taxon>Ranidae</taxon>
        <taxon>Staurois</taxon>
    </lineage>
</organism>
<dbReference type="Proteomes" id="UP001162483">
    <property type="component" value="Unassembled WGS sequence"/>
</dbReference>
<keyword evidence="1" id="KW-0732">Signal</keyword>
<reference evidence="2" key="1">
    <citation type="submission" date="2023-05" db="EMBL/GenBank/DDBJ databases">
        <authorList>
            <person name="Stuckert A."/>
        </authorList>
    </citation>
    <scope>NUCLEOTIDE SEQUENCE</scope>
</reference>
<evidence type="ECO:0000313" key="2">
    <source>
        <dbReference type="EMBL" id="CAI9594190.1"/>
    </source>
</evidence>
<accession>A0ABN9FAW8</accession>